<evidence type="ECO:0000256" key="12">
    <source>
        <dbReference type="ARBA" id="ARBA00023136"/>
    </source>
</evidence>
<dbReference type="CDD" id="cd15996">
    <property type="entry name" value="7tmB2_GPR126"/>
    <property type="match status" value="1"/>
</dbReference>
<feature type="transmembrane region" description="Helical" evidence="24">
    <location>
        <begin position="920"/>
        <end position="942"/>
    </location>
</feature>
<keyword evidence="9" id="KW-0106">Calcium</keyword>
<proteinExistence type="inferred from homology"/>
<dbReference type="Gene3D" id="2.60.220.50">
    <property type="match status" value="1"/>
</dbReference>
<evidence type="ECO:0000259" key="29">
    <source>
        <dbReference type="PROSITE" id="PS51828"/>
    </source>
</evidence>
<feature type="domain" description="GAIN-B" evidence="27">
    <location>
        <begin position="664"/>
        <end position="845"/>
    </location>
</feature>
<comment type="similarity">
    <text evidence="2">Belongs to the G-protein coupled receptor 2 family. Adhesion G-protein coupled receptor (ADGR) subfamily.</text>
</comment>
<reference evidence="30" key="3">
    <citation type="submission" date="2025-09" db="UniProtKB">
        <authorList>
            <consortium name="Ensembl"/>
        </authorList>
    </citation>
    <scope>IDENTIFICATION</scope>
</reference>
<dbReference type="GO" id="GO:0022011">
    <property type="term" value="P:myelination in peripheral nervous system"/>
    <property type="evidence" value="ECO:0007669"/>
    <property type="project" value="TreeGrafter"/>
</dbReference>
<dbReference type="InterPro" id="IPR058857">
    <property type="entry name" value="GAIN_ADGRG2/6"/>
</dbReference>
<dbReference type="GO" id="GO:0005886">
    <property type="term" value="C:plasma membrane"/>
    <property type="evidence" value="ECO:0007669"/>
    <property type="project" value="UniProtKB-SubCell"/>
</dbReference>
<dbReference type="SUPFAM" id="SSF49899">
    <property type="entry name" value="Concanavalin A-like lectins/glucanases"/>
    <property type="match status" value="1"/>
</dbReference>
<feature type="transmembrane region" description="Helical" evidence="24">
    <location>
        <begin position="893"/>
        <end position="914"/>
    </location>
</feature>
<reference evidence="30" key="2">
    <citation type="submission" date="2025-08" db="UniProtKB">
        <authorList>
            <consortium name="Ensembl"/>
        </authorList>
    </citation>
    <scope>IDENTIFICATION</scope>
</reference>
<feature type="transmembrane region" description="Helical" evidence="24">
    <location>
        <begin position="962"/>
        <end position="985"/>
    </location>
</feature>
<evidence type="ECO:0000256" key="13">
    <source>
        <dbReference type="ARBA" id="ARBA00023157"/>
    </source>
</evidence>
<evidence type="ECO:0000259" key="27">
    <source>
        <dbReference type="PROSITE" id="PS50221"/>
    </source>
</evidence>
<dbReference type="InterPro" id="IPR046338">
    <property type="entry name" value="GAIN_dom_sf"/>
</dbReference>
<feature type="domain" description="Pentraxin (PTX)" evidence="29">
    <location>
        <begin position="154"/>
        <end position="355"/>
    </location>
</feature>
<keyword evidence="15" id="KW-0325">Glycoprotein</keyword>
<evidence type="ECO:0000256" key="3">
    <source>
        <dbReference type="ARBA" id="ARBA00022475"/>
    </source>
</evidence>
<dbReference type="PROSITE" id="PS50221">
    <property type="entry name" value="GAIN_B"/>
    <property type="match status" value="1"/>
</dbReference>
<feature type="chain" id="PRO_5004645544" description="Adhesion G-protein coupled receptor G6" evidence="25">
    <location>
        <begin position="38"/>
        <end position="1248"/>
    </location>
</feature>
<feature type="transmembrane region" description="Helical" evidence="24">
    <location>
        <begin position="1092"/>
        <end position="1115"/>
    </location>
</feature>
<comment type="function">
    <text evidence="20">Adhesion G-protein coupled receptor (aGPCR) for steroid hormones, such as progesterone and 17alpha-hydroxyprogesterone (17OHP). Involved in many biological processes, such as myelination, sprouting angiogenesis, placenta, ear and cartilage development. Ligand binding causes a conformation change that triggers signaling via guanine nucleotide-binding proteins (G proteins) and modulates the activity of downstream effectors, such as adenylate cyclase. ADGRG6 is coupled to G(i) G alpha proteins and mediates inhibition of adenylate cyclase. Also able to couple to G(q) G proteins. Involved in myelination of the peripheral nervous system: required for differentiation of promyelinating Schwann cells and for normal myelination of axons. Also acts as a regulator of body length and bone mass. Acts as a regulator of blood-brain barrier formation in the central nervous system vie its association with LRP1 and ITGB1.</text>
</comment>
<evidence type="ECO:0000256" key="21">
    <source>
        <dbReference type="ARBA" id="ARBA00093532"/>
    </source>
</evidence>
<dbReference type="InterPro" id="IPR000859">
    <property type="entry name" value="CUB_dom"/>
</dbReference>
<evidence type="ECO:0000256" key="16">
    <source>
        <dbReference type="ARBA" id="ARBA00023224"/>
    </source>
</evidence>
<dbReference type="Gene3D" id="1.20.1070.10">
    <property type="entry name" value="Rhodopsin 7-helix transmembrane proteins"/>
    <property type="match status" value="1"/>
</dbReference>
<sequence>MMSHVSEMWCYHWKWKLQHCLCLFTTYIICMQQAAHGCYDCRTVLTDPSGVFTSPCFPSDYPNSQACRWIIRAPHGFIIQLTFIDFDIEEAPGCIYDSLTLDNGESPMNLCGITAKGLSYNSTGNEMIVSFKSDFSIQKKGFNASYVRIAVSLRNQKVIIPQVPDIDAVSVAESVSVPELRQLTLCFEATKGSSDDNDDWKVFSYTDALLRELFSFGKTTKGHFLSISGTQCILKNALPRNAEFFTGTFQQLCVVWDSSSGTIGVYAKNTYHIVDCPGIFNKVIPGNGRLVLGSNSNEVSSLNGDIYNFRLWNFTMNAQTLANLSCDVKGNIVDWENEFWSIPTSALKAENNLSCGSYLIPSSSIEPTSCANLGSLCQATVNATTPTPPTVTTNMPDTNRNDKPNNGGLFYRISIVVSSSNPNSVSKVHDVVAEWLNRTFQNWNYTVYVVNISIHPASAREGARQKRSIKSFSALALLVYNSTNNINLEEEDIRQKLISNNRTMEEGYQLHAVDVDPVEKCLAEENPPNYFWPDTRPTVTNFTFCHGSSVQTASRTCYLGLQNYTSYWGQPDLRNCTENAADIANQLLNLTGEGQQLTSDKVNDVVQKLKKIVNDEEIDESLGSTVVTIFSNILASSDSVLAASSSEALKTIDALALKIHFDGPSMSISTRNLALGVSSLNSTSFKGGSFSVSPQNNASDFQIDFDKDQTSAIASVVLPPSLLKNLSQDEFEVISRAQFTFFNKNGLFQDAENPANLTSFVVACSIGNLTIQDLQDYVKVTIKHTKIQEDPKPTCVFWDMNKNGGSGGWNPAGCQVDAESNENETVCLCNHLTHFGVLMDLQRTVTQIDTQNTKVLTFITYIGCGISAIFSAATLLTYIAFEKLRRDYPSKILMNLSTALLFLNLIFLLDGWIASFDIDGLCIAVAALLHFFLLATFTWMGLEAVHMYIALVKVFNTYIRRYILKFCIIGWGLPALVIAIVLASANTNAGHVYGKDLYGRDANGQGGDDFCWIKNEVVFYVTCAGYFGIMFLMNVAMFIVVMVQICGRNGKRTNRSLKEEILRNLRSVVSLTFLLGMTWGFAFFAWGSLTLAFLYLFSIFNSLQGLFIFVFHCAMKENVQKQWRRHLCCGRFRLADNSDWSKTATNIIKKSSDNLGKSLSSSSIGSNSTYLTSKSKSTTNTYCKRNSHTENVFLDKPSSKFAQEDGEQTSIIPVHQVIDKVKGYCNPHSDNFYKNIIMSDTFSRSTKF</sequence>
<dbReference type="InterPro" id="IPR013320">
    <property type="entry name" value="ConA-like_dom_sf"/>
</dbReference>
<evidence type="ECO:0000256" key="5">
    <source>
        <dbReference type="ARBA" id="ARBA00022685"/>
    </source>
</evidence>
<evidence type="ECO:0000256" key="20">
    <source>
        <dbReference type="ARBA" id="ARBA00093343"/>
    </source>
</evidence>
<evidence type="ECO:0000256" key="1">
    <source>
        <dbReference type="ARBA" id="ARBA00004651"/>
    </source>
</evidence>
<keyword evidence="6 24" id="KW-0812">Transmembrane</keyword>
<evidence type="ECO:0000256" key="6">
    <source>
        <dbReference type="ARBA" id="ARBA00022692"/>
    </source>
</evidence>
<evidence type="ECO:0000256" key="25">
    <source>
        <dbReference type="SAM" id="SignalP"/>
    </source>
</evidence>
<accession>U3KE79</accession>
<feature type="transmembrane region" description="Helical" evidence="24">
    <location>
        <begin position="1017"/>
        <end position="1043"/>
    </location>
</feature>
<dbReference type="GO" id="GO:0004930">
    <property type="term" value="F:G protein-coupled receptor activity"/>
    <property type="evidence" value="ECO:0007669"/>
    <property type="project" value="UniProtKB-KW"/>
</dbReference>
<evidence type="ECO:0000256" key="19">
    <source>
        <dbReference type="ARBA" id="ARBA00082039"/>
    </source>
</evidence>
<reference evidence="30 31" key="1">
    <citation type="journal article" date="2012" name="Nature">
        <title>The genomic landscape of species divergence in Ficedula flycatchers.</title>
        <authorList>
            <person name="Ellegren H."/>
            <person name="Smeds L."/>
            <person name="Burri R."/>
            <person name="Olason P.I."/>
            <person name="Backstrom N."/>
            <person name="Kawakami T."/>
            <person name="Kunstner A."/>
            <person name="Makinen H."/>
            <person name="Nadachowska-Brzyska K."/>
            <person name="Qvarnstrom A."/>
            <person name="Uebbing S."/>
            <person name="Wolf J.B."/>
        </authorList>
    </citation>
    <scope>NUCLEOTIDE SEQUENCE [LARGE SCALE GENOMIC DNA]</scope>
</reference>
<dbReference type="GO" id="GO:0060347">
    <property type="term" value="P:heart trabecula formation"/>
    <property type="evidence" value="ECO:0007669"/>
    <property type="project" value="TreeGrafter"/>
</dbReference>
<keyword evidence="12 24" id="KW-0472">Membrane</keyword>
<protein>
    <recommendedName>
        <fullName evidence="17">Adhesion G-protein coupled receptor G6</fullName>
    </recommendedName>
    <alternativeName>
        <fullName evidence="18">Developmentally regulated G-protein-coupled receptor</fullName>
    </alternativeName>
    <alternativeName>
        <fullName evidence="19">G-protein coupled receptor 126</fullName>
    </alternativeName>
</protein>
<dbReference type="InterPro" id="IPR057244">
    <property type="entry name" value="GAIN_B"/>
</dbReference>
<dbReference type="Gene3D" id="2.60.120.290">
    <property type="entry name" value="Spermadhesin, CUB domain"/>
    <property type="match status" value="1"/>
</dbReference>
<dbReference type="GeneTree" id="ENSGT00940000155621"/>
<feature type="disulfide bond" evidence="22">
    <location>
        <begin position="94"/>
        <end position="111"/>
    </location>
</feature>
<keyword evidence="31" id="KW-1185">Reference proteome</keyword>
<dbReference type="GO" id="GO:0046872">
    <property type="term" value="F:metal ion binding"/>
    <property type="evidence" value="ECO:0007669"/>
    <property type="project" value="UniProtKB-KW"/>
</dbReference>
<keyword evidence="4" id="KW-0597">Phosphoprotein</keyword>
<keyword evidence="14" id="KW-0675">Receptor</keyword>
<evidence type="ECO:0000256" key="24">
    <source>
        <dbReference type="SAM" id="Phobius"/>
    </source>
</evidence>
<keyword evidence="13 22" id="KW-1015">Disulfide bond</keyword>
<evidence type="ECO:0000256" key="18">
    <source>
        <dbReference type="ARBA" id="ARBA00080676"/>
    </source>
</evidence>
<evidence type="ECO:0000256" key="11">
    <source>
        <dbReference type="ARBA" id="ARBA00023040"/>
    </source>
</evidence>
<comment type="subunit">
    <text evidence="21">Heterodimer of 2 chains generated by proteolytic processing; the large extracellular N-terminal fragment and the membrane-bound C-terminal fragment predominantly remain associated and non-covalently linked. Interacts with Laminin-2; this interaction stabilizes the receptor in an inactive state. Laminin-2 polymerization could facilitate ADGRG6-NTF removal, thereby exposing the tethered agonist to drive myelination. Interacts with PRNP. Interacts with ITGB1. Interacts with LRP1.</text>
</comment>
<gene>
    <name evidence="30" type="primary">ADGRG6</name>
</gene>
<dbReference type="KEGG" id="fab:101812893"/>
<dbReference type="PROSITE" id="PS01180">
    <property type="entry name" value="CUB"/>
    <property type="match status" value="1"/>
</dbReference>
<dbReference type="GO" id="GO:0043236">
    <property type="term" value="F:laminin binding"/>
    <property type="evidence" value="ECO:0007669"/>
    <property type="project" value="TreeGrafter"/>
</dbReference>
<dbReference type="CDD" id="cd00041">
    <property type="entry name" value="CUB"/>
    <property type="match status" value="1"/>
</dbReference>
<dbReference type="InterPro" id="IPR017983">
    <property type="entry name" value="GPCR_2_secretin-like_CS"/>
</dbReference>
<dbReference type="RefSeq" id="XP_005043764.1">
    <property type="nucleotide sequence ID" value="XM_005043707.1"/>
</dbReference>
<feature type="domain" description="CUB" evidence="26">
    <location>
        <begin position="41"/>
        <end position="149"/>
    </location>
</feature>
<evidence type="ECO:0000313" key="30">
    <source>
        <dbReference type="Ensembl" id="ENSFALP00000013333.1"/>
    </source>
</evidence>
<dbReference type="eggNOG" id="KOG4193">
    <property type="taxonomic scope" value="Eukaryota"/>
</dbReference>
<evidence type="ECO:0000256" key="15">
    <source>
        <dbReference type="ARBA" id="ARBA00023180"/>
    </source>
</evidence>
<keyword evidence="5" id="KW-0165">Cleavage on pair of basic residues</keyword>
<evidence type="ECO:0000256" key="4">
    <source>
        <dbReference type="ARBA" id="ARBA00022553"/>
    </source>
</evidence>
<dbReference type="InterPro" id="IPR001759">
    <property type="entry name" value="PTX_dom"/>
</dbReference>
<dbReference type="SMART" id="SM00303">
    <property type="entry name" value="GPS"/>
    <property type="match status" value="1"/>
</dbReference>
<dbReference type="OrthoDB" id="10037534at2759"/>
<dbReference type="GO" id="GO:0007166">
    <property type="term" value="P:cell surface receptor signaling pathway"/>
    <property type="evidence" value="ECO:0007669"/>
    <property type="project" value="InterPro"/>
</dbReference>
<evidence type="ECO:0000256" key="2">
    <source>
        <dbReference type="ARBA" id="ARBA00007343"/>
    </source>
</evidence>
<feature type="domain" description="G-protein coupled receptors family 2 profile 2" evidence="28">
    <location>
        <begin position="856"/>
        <end position="1116"/>
    </location>
</feature>
<comment type="caution">
    <text evidence="22">Lacks conserved residue(s) required for the propagation of feature annotation.</text>
</comment>
<keyword evidence="8 25" id="KW-0732">Signal</keyword>
<dbReference type="Proteomes" id="UP000016665">
    <property type="component" value="Chromosome 3"/>
</dbReference>
<dbReference type="SMART" id="SM00159">
    <property type="entry name" value="PTX"/>
    <property type="match status" value="1"/>
</dbReference>
<keyword evidence="3" id="KW-1003">Cell membrane</keyword>
<dbReference type="GeneID" id="101812893"/>
<dbReference type="SMART" id="SM00042">
    <property type="entry name" value="CUB"/>
    <property type="match status" value="1"/>
</dbReference>
<dbReference type="Pfam" id="PF00002">
    <property type="entry name" value="7tm_2"/>
    <property type="match status" value="1"/>
</dbReference>
<dbReference type="SUPFAM" id="SSF81321">
    <property type="entry name" value="Family A G protein-coupled receptor-like"/>
    <property type="match status" value="1"/>
</dbReference>
<dbReference type="PRINTS" id="PR00249">
    <property type="entry name" value="GPCRSECRETIN"/>
</dbReference>
<dbReference type="Pfam" id="PF25307">
    <property type="entry name" value="SEA_Gpr126"/>
    <property type="match status" value="1"/>
</dbReference>
<feature type="transmembrane region" description="Helical" evidence="24">
    <location>
        <begin position="858"/>
        <end position="881"/>
    </location>
</feature>
<dbReference type="SUPFAM" id="SSF49854">
    <property type="entry name" value="Spermadhesin, CUB domain"/>
    <property type="match status" value="1"/>
</dbReference>
<dbReference type="Ensembl" id="ENSFALT00000013390.2">
    <property type="protein sequence ID" value="ENSFALP00000013333.1"/>
    <property type="gene ID" value="ENSFALG00000012769.2"/>
</dbReference>
<dbReference type="PANTHER" id="PTHR12011">
    <property type="entry name" value="ADHESION G-PROTEIN COUPLED RECEPTOR"/>
    <property type="match status" value="1"/>
</dbReference>
<feature type="signal peptide" evidence="25">
    <location>
        <begin position="1"/>
        <end position="37"/>
    </location>
</feature>
<evidence type="ECO:0000256" key="7">
    <source>
        <dbReference type="ARBA" id="ARBA00022723"/>
    </source>
</evidence>
<dbReference type="STRING" id="59894.ENSFALP00000013333"/>
<dbReference type="InterPro" id="IPR057333">
    <property type="entry name" value="SEA_Gpr126"/>
</dbReference>
<evidence type="ECO:0000256" key="8">
    <source>
        <dbReference type="ARBA" id="ARBA00022729"/>
    </source>
</evidence>
<evidence type="ECO:0000256" key="14">
    <source>
        <dbReference type="ARBA" id="ARBA00023170"/>
    </source>
</evidence>
<keyword evidence="11" id="KW-0297">G-protein coupled receptor</keyword>
<dbReference type="PROSITE" id="PS00650">
    <property type="entry name" value="G_PROTEIN_RECEP_F2_2"/>
    <property type="match status" value="1"/>
</dbReference>
<dbReference type="Pfam" id="PF01825">
    <property type="entry name" value="GPS"/>
    <property type="match status" value="1"/>
</dbReference>
<dbReference type="PANTHER" id="PTHR12011:SF290">
    <property type="entry name" value="ADHESION G-PROTEIN COUPLED RECEPTOR G6"/>
    <property type="match status" value="1"/>
</dbReference>
<name>U3KE79_FICAL</name>
<dbReference type="FunFam" id="2.60.120.290:FF:000019">
    <property type="entry name" value="Adhesion G-protein coupled receptor G6"/>
    <property type="match status" value="1"/>
</dbReference>
<evidence type="ECO:0000256" key="22">
    <source>
        <dbReference type="PROSITE-ProRule" id="PRU00059"/>
    </source>
</evidence>
<evidence type="ECO:0000259" key="28">
    <source>
        <dbReference type="PROSITE" id="PS50261"/>
    </source>
</evidence>
<dbReference type="InterPro" id="IPR000203">
    <property type="entry name" value="GPS"/>
</dbReference>
<evidence type="ECO:0000256" key="10">
    <source>
        <dbReference type="ARBA" id="ARBA00022989"/>
    </source>
</evidence>
<evidence type="ECO:0000256" key="23">
    <source>
        <dbReference type="SAM" id="MobiDB-lite"/>
    </source>
</evidence>
<keyword evidence="7" id="KW-0479">Metal-binding</keyword>
<dbReference type="GO" id="GO:0007189">
    <property type="term" value="P:adenylate cyclase-activating G protein-coupled receptor signaling pathway"/>
    <property type="evidence" value="ECO:0007669"/>
    <property type="project" value="TreeGrafter"/>
</dbReference>
<dbReference type="CTD" id="57211"/>
<dbReference type="FunFam" id="1.20.1070.10:FF:000052">
    <property type="entry name" value="Adhesion G-protein coupled receptor G6"/>
    <property type="match status" value="1"/>
</dbReference>
<dbReference type="Pfam" id="PF00431">
    <property type="entry name" value="CUB"/>
    <property type="match status" value="1"/>
</dbReference>
<feature type="region of interest" description="Disordered" evidence="23">
    <location>
        <begin position="1154"/>
        <end position="1174"/>
    </location>
</feature>
<evidence type="ECO:0000256" key="9">
    <source>
        <dbReference type="ARBA" id="ARBA00022837"/>
    </source>
</evidence>
<dbReference type="Gene3D" id="2.60.120.200">
    <property type="match status" value="1"/>
</dbReference>
<dbReference type="Pfam" id="PF00354">
    <property type="entry name" value="Pentaxin"/>
    <property type="match status" value="1"/>
</dbReference>
<dbReference type="OMA" id="AVHHPIC"/>
<comment type="subcellular location">
    <subcellularLocation>
        <location evidence="1">Cell membrane</location>
        <topology evidence="1">Multi-pass membrane protein</topology>
    </subcellularLocation>
</comment>
<dbReference type="PROSITE" id="PS51828">
    <property type="entry name" value="PTX_2"/>
    <property type="match status" value="1"/>
</dbReference>
<dbReference type="FunFam" id="2.60.220.50:FF:000006">
    <property type="entry name" value="Adhesion G-protein coupled receptor G6"/>
    <property type="match status" value="1"/>
</dbReference>
<evidence type="ECO:0000256" key="17">
    <source>
        <dbReference type="ARBA" id="ARBA00069922"/>
    </source>
</evidence>
<dbReference type="PROSITE" id="PS50261">
    <property type="entry name" value="G_PROTEIN_RECEP_F2_4"/>
    <property type="match status" value="1"/>
</dbReference>
<dbReference type="FunFam" id="2.60.120.200:FF:000050">
    <property type="entry name" value="Adhesion G protein-coupled receptor G6"/>
    <property type="match status" value="1"/>
</dbReference>
<dbReference type="InterPro" id="IPR000832">
    <property type="entry name" value="GPCR_2_secretin-like"/>
</dbReference>
<dbReference type="AlphaFoldDB" id="U3KE79"/>
<dbReference type="InterPro" id="IPR017981">
    <property type="entry name" value="GPCR_2-like_7TM"/>
</dbReference>
<keyword evidence="16" id="KW-0807">Transducer</keyword>
<keyword evidence="10 24" id="KW-1133">Transmembrane helix</keyword>
<feature type="transmembrane region" description="Helical" evidence="24">
    <location>
        <begin position="1064"/>
        <end position="1086"/>
    </location>
</feature>
<dbReference type="InterPro" id="IPR035914">
    <property type="entry name" value="Sperma_CUB_dom_sf"/>
</dbReference>
<dbReference type="Pfam" id="PF26574">
    <property type="entry name" value="GAIN_ADGRG2"/>
    <property type="match status" value="1"/>
</dbReference>
<evidence type="ECO:0000259" key="26">
    <source>
        <dbReference type="PROSITE" id="PS01180"/>
    </source>
</evidence>
<evidence type="ECO:0000313" key="31">
    <source>
        <dbReference type="Proteomes" id="UP000016665"/>
    </source>
</evidence>
<organism evidence="30 31">
    <name type="scientific">Ficedula albicollis</name>
    <name type="common">Collared flycatcher</name>
    <name type="synonym">Muscicapa albicollis</name>
    <dbReference type="NCBI Taxonomy" id="59894"/>
    <lineage>
        <taxon>Eukaryota</taxon>
        <taxon>Metazoa</taxon>
        <taxon>Chordata</taxon>
        <taxon>Craniata</taxon>
        <taxon>Vertebrata</taxon>
        <taxon>Euteleostomi</taxon>
        <taxon>Archelosauria</taxon>
        <taxon>Archosauria</taxon>
        <taxon>Dinosauria</taxon>
        <taxon>Saurischia</taxon>
        <taxon>Theropoda</taxon>
        <taxon>Coelurosauria</taxon>
        <taxon>Aves</taxon>
        <taxon>Neognathae</taxon>
        <taxon>Neoaves</taxon>
        <taxon>Telluraves</taxon>
        <taxon>Australaves</taxon>
        <taxon>Passeriformes</taxon>
        <taxon>Muscicapidae</taxon>
        <taxon>Ficedula</taxon>
    </lineage>
</organism>